<name>A0A6J7X429_9CAUD</name>
<protein>
    <submittedName>
        <fullName evidence="1">Essential recombination function protein</fullName>
    </submittedName>
</protein>
<sequence length="189" mass="20915">MKTSESIKHIAPALLAAQRQMTFAAKDSKNPHFKNTYAGLPAVIDAVKDALNDNGICFLQTPSPSDDQRLHLVTRLLHHTGEWIEDTAVCPMPKQDAQGLGSAMTYLRRYSLASICGLYQDDDDGEGAKEKIDPAELTKPIEESNTIEGLRSAFTYAYHLCNADKNLLRILEAAKDKRKAELEVNNDQA</sequence>
<organism evidence="1">
    <name type="scientific">uncultured Caudovirales phage</name>
    <dbReference type="NCBI Taxonomy" id="2100421"/>
    <lineage>
        <taxon>Viruses</taxon>
        <taxon>Duplodnaviria</taxon>
        <taxon>Heunggongvirae</taxon>
        <taxon>Uroviricota</taxon>
        <taxon>Caudoviricetes</taxon>
        <taxon>Peduoviridae</taxon>
        <taxon>Maltschvirus</taxon>
        <taxon>Maltschvirus maltsch</taxon>
    </lineage>
</organism>
<dbReference type="Pfam" id="PF04404">
    <property type="entry name" value="ERF"/>
    <property type="match status" value="1"/>
</dbReference>
<dbReference type="InterPro" id="IPR007499">
    <property type="entry name" value="ERF_bacteria_virus"/>
</dbReference>
<dbReference type="EMBL" id="LR798342">
    <property type="protein sequence ID" value="CAB5225559.1"/>
    <property type="molecule type" value="Genomic_DNA"/>
</dbReference>
<reference evidence="1" key="1">
    <citation type="submission" date="2020-05" db="EMBL/GenBank/DDBJ databases">
        <authorList>
            <person name="Chiriac C."/>
            <person name="Salcher M."/>
            <person name="Ghai R."/>
            <person name="Kavagutti S V."/>
        </authorList>
    </citation>
    <scope>NUCLEOTIDE SEQUENCE</scope>
</reference>
<evidence type="ECO:0000313" key="1">
    <source>
        <dbReference type="EMBL" id="CAB5225559.1"/>
    </source>
</evidence>
<accession>A0A6J7X429</accession>
<proteinExistence type="predicted"/>
<gene>
    <name evidence="1" type="ORF">UFOVP746_33</name>
</gene>